<dbReference type="PANTHER" id="PTHR34300">
    <property type="entry name" value="QUEUOSINE PRECURSOR TRANSPORTER-RELATED"/>
    <property type="match status" value="1"/>
</dbReference>
<comment type="function">
    <text evidence="1">Involved in the import of queuosine (Q) precursors, required for Q precursor salvage.</text>
</comment>
<feature type="transmembrane region" description="Helical" evidence="1">
    <location>
        <begin position="69"/>
        <end position="94"/>
    </location>
</feature>
<keyword evidence="1" id="KW-1133">Transmembrane helix</keyword>
<dbReference type="RefSeq" id="WP_097158513.1">
    <property type="nucleotide sequence ID" value="NZ_JBEPMQ010000010.1"/>
</dbReference>
<feature type="transmembrane region" description="Helical" evidence="1">
    <location>
        <begin position="12"/>
        <end position="32"/>
    </location>
</feature>
<organism evidence="2 3">
    <name type="scientific">Bacillus oleivorans</name>
    <dbReference type="NCBI Taxonomy" id="1448271"/>
    <lineage>
        <taxon>Bacteria</taxon>
        <taxon>Bacillati</taxon>
        <taxon>Bacillota</taxon>
        <taxon>Bacilli</taxon>
        <taxon>Bacillales</taxon>
        <taxon>Bacillaceae</taxon>
        <taxon>Bacillus</taxon>
    </lineage>
</organism>
<evidence type="ECO:0000313" key="2">
    <source>
        <dbReference type="EMBL" id="SNX70419.1"/>
    </source>
</evidence>
<keyword evidence="1" id="KW-0813">Transport</keyword>
<feature type="transmembrane region" description="Helical" evidence="1">
    <location>
        <begin position="114"/>
        <end position="135"/>
    </location>
</feature>
<protein>
    <recommendedName>
        <fullName evidence="1">Probable queuosine precursor transporter</fullName>
        <shortName evidence="1">Q precursor transporter</shortName>
    </recommendedName>
</protein>
<evidence type="ECO:0000313" key="3">
    <source>
        <dbReference type="Proteomes" id="UP000219546"/>
    </source>
</evidence>
<dbReference type="GO" id="GO:0005886">
    <property type="term" value="C:plasma membrane"/>
    <property type="evidence" value="ECO:0007669"/>
    <property type="project" value="UniProtKB-SubCell"/>
</dbReference>
<sequence>MINQPKDQLFTLYSVLFATSLVVANVTATKVVSFGDTFVIPAAVVTYAFTFLLTDIIHERYGKEQAQKTVFYGFIAQLFASVMILIGMVLPAAPFAQSAQEAYEVLLGPNLRNMMASLIAYLISQNIDVHLFSFLKNKFNGKHKWIRNNVSTISSQFIDTAVFITIAFAGQVPSLWAMIWSQFAIKCVLALLDTPLFYLLTRKNKTQANSTTVSS</sequence>
<evidence type="ECO:0000256" key="1">
    <source>
        <dbReference type="HAMAP-Rule" id="MF_02088"/>
    </source>
</evidence>
<keyword evidence="1" id="KW-0812">Transmembrane</keyword>
<proteinExistence type="inferred from homology"/>
<keyword evidence="3" id="KW-1185">Reference proteome</keyword>
<keyword evidence="1" id="KW-0472">Membrane</keyword>
<dbReference type="NCBIfam" id="TIGR00697">
    <property type="entry name" value="queuosine precursor transporter"/>
    <property type="match status" value="1"/>
</dbReference>
<gene>
    <name evidence="2" type="ORF">SAMN05877753_104109</name>
</gene>
<dbReference type="EMBL" id="OAOP01000004">
    <property type="protein sequence ID" value="SNX70419.1"/>
    <property type="molecule type" value="Genomic_DNA"/>
</dbReference>
<dbReference type="OrthoDB" id="9805479at2"/>
<dbReference type="InterPro" id="IPR003744">
    <property type="entry name" value="YhhQ"/>
</dbReference>
<dbReference type="Proteomes" id="UP000219546">
    <property type="component" value="Unassembled WGS sequence"/>
</dbReference>
<dbReference type="Pfam" id="PF02592">
    <property type="entry name" value="Vut_1"/>
    <property type="match status" value="1"/>
</dbReference>
<comment type="subcellular location">
    <subcellularLocation>
        <location evidence="1">Cell membrane</location>
        <topology evidence="1">Multi-pass membrane protein</topology>
    </subcellularLocation>
</comment>
<dbReference type="AlphaFoldDB" id="A0A285CS54"/>
<feature type="transmembrane region" description="Helical" evidence="1">
    <location>
        <begin position="156"/>
        <end position="177"/>
    </location>
</feature>
<name>A0A285CS54_9BACI</name>
<feature type="transmembrane region" description="Helical" evidence="1">
    <location>
        <begin position="38"/>
        <end position="57"/>
    </location>
</feature>
<keyword evidence="1" id="KW-1003">Cell membrane</keyword>
<reference evidence="2 3" key="1">
    <citation type="submission" date="2017-08" db="EMBL/GenBank/DDBJ databases">
        <authorList>
            <person name="de Groot N.N."/>
        </authorList>
    </citation>
    <scope>NUCLEOTIDE SEQUENCE [LARGE SCALE GENOMIC DNA]</scope>
    <source>
        <strain evidence="2 3">JC228</strain>
    </source>
</reference>
<accession>A0A285CS54</accession>
<dbReference type="HAMAP" id="MF_02088">
    <property type="entry name" value="Q_prec_transport"/>
    <property type="match status" value="1"/>
</dbReference>
<feature type="transmembrane region" description="Helical" evidence="1">
    <location>
        <begin position="183"/>
        <end position="200"/>
    </location>
</feature>
<comment type="similarity">
    <text evidence="1">Belongs to the vitamin uptake transporter (VUT/ECF) (TC 2.A.88) family. Q precursor transporter subfamily.</text>
</comment>
<dbReference type="GO" id="GO:0022857">
    <property type="term" value="F:transmembrane transporter activity"/>
    <property type="evidence" value="ECO:0007669"/>
    <property type="project" value="UniProtKB-UniRule"/>
</dbReference>
<dbReference type="PANTHER" id="PTHR34300:SF2">
    <property type="entry name" value="QUEUOSINE PRECURSOR TRANSPORTER-RELATED"/>
    <property type="match status" value="1"/>
</dbReference>